<proteinExistence type="predicted"/>
<name>A0A9D1E3K2_9BACT</name>
<dbReference type="SUPFAM" id="SSF52540">
    <property type="entry name" value="P-loop containing nucleoside triphosphate hydrolases"/>
    <property type="match status" value="1"/>
</dbReference>
<dbReference type="InterPro" id="IPR027417">
    <property type="entry name" value="P-loop_NTPase"/>
</dbReference>
<feature type="domain" description="NB-ARC" evidence="1">
    <location>
        <begin position="13"/>
        <end position="57"/>
    </location>
</feature>
<dbReference type="PANTHER" id="PTHR10285">
    <property type="entry name" value="URIDINE KINASE"/>
    <property type="match status" value="1"/>
</dbReference>
<organism evidence="2 3">
    <name type="scientific">Candidatus Fimimonas gallinarum</name>
    <dbReference type="NCBI Taxonomy" id="2840821"/>
    <lineage>
        <taxon>Bacteria</taxon>
        <taxon>Pseudomonadati</taxon>
        <taxon>Myxococcota</taxon>
        <taxon>Myxococcia</taxon>
        <taxon>Myxococcales</taxon>
        <taxon>Cystobacterineae</taxon>
        <taxon>Myxococcaceae</taxon>
        <taxon>Myxococcaceae incertae sedis</taxon>
        <taxon>Candidatus Fimimonas</taxon>
    </lineage>
</organism>
<accession>A0A9D1E3K2</accession>
<dbReference type="InterPro" id="IPR002182">
    <property type="entry name" value="NB-ARC"/>
</dbReference>
<protein>
    <recommendedName>
        <fullName evidence="1">NB-ARC domain-containing protein</fullName>
    </recommendedName>
</protein>
<dbReference type="AlphaFoldDB" id="A0A9D1E3K2"/>
<dbReference type="Pfam" id="PF00931">
    <property type="entry name" value="NB-ARC"/>
    <property type="match status" value="1"/>
</dbReference>
<dbReference type="GO" id="GO:0043531">
    <property type="term" value="F:ADP binding"/>
    <property type="evidence" value="ECO:0007669"/>
    <property type="project" value="InterPro"/>
</dbReference>
<dbReference type="Gene3D" id="3.40.50.300">
    <property type="entry name" value="P-loop containing nucleotide triphosphate hydrolases"/>
    <property type="match status" value="1"/>
</dbReference>
<evidence type="ECO:0000313" key="3">
    <source>
        <dbReference type="Proteomes" id="UP000824200"/>
    </source>
</evidence>
<dbReference type="Proteomes" id="UP000824200">
    <property type="component" value="Unassembled WGS sequence"/>
</dbReference>
<evidence type="ECO:0000313" key="2">
    <source>
        <dbReference type="EMBL" id="HIR65733.1"/>
    </source>
</evidence>
<reference evidence="2" key="1">
    <citation type="submission" date="2020-10" db="EMBL/GenBank/DDBJ databases">
        <authorList>
            <person name="Gilroy R."/>
        </authorList>
    </citation>
    <scope>NUCLEOTIDE SEQUENCE</scope>
    <source>
        <strain evidence="2">CHK121-14286</strain>
    </source>
</reference>
<dbReference type="EMBL" id="DVHL01000018">
    <property type="protein sequence ID" value="HIR65733.1"/>
    <property type="molecule type" value="Genomic_DNA"/>
</dbReference>
<gene>
    <name evidence="2" type="ORF">IAC95_02435</name>
</gene>
<evidence type="ECO:0000259" key="1">
    <source>
        <dbReference type="Pfam" id="PF00931"/>
    </source>
</evidence>
<sequence length="188" mass="21320">MKSNFAAVERAYAAIDKLIEQGKRPVIVGIDGRCGAGKTTLASEISQKYHATTVHCDDFFLPDSLKTPSRLEAVGGNIHFERLLQVLENICGCQPFFYEKYNCHTKQFVSEKYTPSNVVVVEGSYALSNGMERFYDVKIFVTTDKNTQQSRLKEREGSNFSAYKTKWIPLEERYIANLPLQNCIITET</sequence>
<reference evidence="2" key="2">
    <citation type="journal article" date="2021" name="PeerJ">
        <title>Extensive microbial diversity within the chicken gut microbiome revealed by metagenomics and culture.</title>
        <authorList>
            <person name="Gilroy R."/>
            <person name="Ravi A."/>
            <person name="Getino M."/>
            <person name="Pursley I."/>
            <person name="Horton D.L."/>
            <person name="Alikhan N.F."/>
            <person name="Baker D."/>
            <person name="Gharbi K."/>
            <person name="Hall N."/>
            <person name="Watson M."/>
            <person name="Adriaenssens E.M."/>
            <person name="Foster-Nyarko E."/>
            <person name="Jarju S."/>
            <person name="Secka A."/>
            <person name="Antonio M."/>
            <person name="Oren A."/>
            <person name="Chaudhuri R.R."/>
            <person name="La Ragione R."/>
            <person name="Hildebrand F."/>
            <person name="Pallen M.J."/>
        </authorList>
    </citation>
    <scope>NUCLEOTIDE SEQUENCE</scope>
    <source>
        <strain evidence="2">CHK121-14286</strain>
    </source>
</reference>
<comment type="caution">
    <text evidence="2">The sequence shown here is derived from an EMBL/GenBank/DDBJ whole genome shotgun (WGS) entry which is preliminary data.</text>
</comment>